<dbReference type="PROSITE" id="PS50097">
    <property type="entry name" value="BTB"/>
    <property type="match status" value="1"/>
</dbReference>
<dbReference type="FunFam" id="3.30.710.10:FF:000043">
    <property type="entry name" value="Zinc finger and BTB domain containing 7A"/>
    <property type="match status" value="1"/>
</dbReference>
<dbReference type="FunFam" id="3.30.160.60:FF:000572">
    <property type="entry name" value="Zinc finger and BTB domain containing 7C"/>
    <property type="match status" value="1"/>
</dbReference>
<dbReference type="PANTHER" id="PTHR46105">
    <property type="entry name" value="AGAP004733-PA"/>
    <property type="match status" value="1"/>
</dbReference>
<comment type="function">
    <text evidence="5">May be a tumor suppressor gene.</text>
</comment>
<evidence type="ECO:0000256" key="6">
    <source>
        <dbReference type="ARBA" id="ARBA00070667"/>
    </source>
</evidence>
<dbReference type="Gene3D" id="3.30.710.10">
    <property type="entry name" value="Potassium Channel Kv1.1, Chain A"/>
    <property type="match status" value="1"/>
</dbReference>
<keyword evidence="13" id="KW-1185">Reference proteome</keyword>
<evidence type="ECO:0000256" key="5">
    <source>
        <dbReference type="ARBA" id="ARBA00059598"/>
    </source>
</evidence>
<dbReference type="GO" id="GO:0045944">
    <property type="term" value="P:positive regulation of transcription by RNA polymerase II"/>
    <property type="evidence" value="ECO:0007669"/>
    <property type="project" value="Ensembl"/>
</dbReference>
<evidence type="ECO:0000256" key="7">
    <source>
        <dbReference type="ARBA" id="ARBA00081530"/>
    </source>
</evidence>
<organism evidence="12 13">
    <name type="scientific">Equus caballus</name>
    <name type="common">Horse</name>
    <dbReference type="NCBI Taxonomy" id="9796"/>
    <lineage>
        <taxon>Eukaryota</taxon>
        <taxon>Metazoa</taxon>
        <taxon>Chordata</taxon>
        <taxon>Craniata</taxon>
        <taxon>Vertebrata</taxon>
        <taxon>Euteleostomi</taxon>
        <taxon>Mammalia</taxon>
        <taxon>Eutheria</taxon>
        <taxon>Laurasiatheria</taxon>
        <taxon>Perissodactyla</taxon>
        <taxon>Equidae</taxon>
        <taxon>Equus</taxon>
    </lineage>
</organism>
<sequence>MSGHMLHPGTGCGLLPTRRGLESRIHKRKSEAVAKKDGLDSGKTKRKTHWKGCTGDKARPGIQDHRSPTGAGKQWKNRHPSSGSGQLWALVQGGENQLWEKAERIYLPLPTGSSPGVLAQKQLCGFCSSGSCRALSENMANGIDELIGIPFPNHSSEVLCSLNEQRHDGLLCDVLLVVQEQEYRTHRSVLAACSKYFKKLFTAGTLASQPYVYEIDFVQPEALAAILEFAYTSTLTITASNVKHILNAARMLEIQCIVNVCLEIMEPGGDGGEEDDKEDDDDDEDDDDEEDEEEEEEEEEEEDDDTEDFADQENLPDPQDINCHQSPSKTDHLTEKAYADTPRDFPDSFQAGSPGHLGVIRDFSIESLLRENLYPKANIPDRRPSLSPFAPDFFPHLWPGDFGAFAQLPQQPMDSGPLDLVIKNRKIKEEEKEELPPPPPPPFPNDFFKDMFPDLPGGPLGPIKAENDYGAYLNFLSATHLGGLFPPWPLVEERKLKPKASQQCPICHKVIMGAGKLPRHMRTHTGEKPYMCNICEVRFTRQDKLKIHMRKHTGERPYLCIHCNAKFVHNYDLKNHMRIHTGVRPYQCEFCYKSFTRSDHLHRHIKRQSCRMARPRRGRKPAAWRAASLLFGPGGAAPDKAAFVMPPALGDVGGHLGGAAVCLPGPSPAKHFLAAPKGALSLQELERQFEETQMKLFGRAQLEAERNAGGLLAFALAENVAAARPYFPLPDPWAAGLAGLPGLAGLNHMASMSEANN</sequence>
<evidence type="ECO:0000256" key="4">
    <source>
        <dbReference type="ARBA" id="ARBA00022833"/>
    </source>
</evidence>
<evidence type="ECO:0000256" key="9">
    <source>
        <dbReference type="SAM" id="MobiDB-lite"/>
    </source>
</evidence>
<keyword evidence="1" id="KW-0479">Metal-binding</keyword>
<reference evidence="12" key="3">
    <citation type="submission" date="2025-09" db="UniProtKB">
        <authorList>
            <consortium name="Ensembl"/>
        </authorList>
    </citation>
    <scope>IDENTIFICATION</scope>
    <source>
        <strain evidence="12">Thoroughbred</strain>
    </source>
</reference>
<evidence type="ECO:0000256" key="2">
    <source>
        <dbReference type="ARBA" id="ARBA00022737"/>
    </source>
</evidence>
<dbReference type="GeneTree" id="ENSGT00940000159814"/>
<evidence type="ECO:0000259" key="11">
    <source>
        <dbReference type="PROSITE" id="PS50157"/>
    </source>
</evidence>
<evidence type="ECO:0000313" key="13">
    <source>
        <dbReference type="Proteomes" id="UP000002281"/>
    </source>
</evidence>
<dbReference type="SUPFAM" id="SSF54695">
    <property type="entry name" value="POZ domain"/>
    <property type="match status" value="1"/>
</dbReference>
<dbReference type="CDD" id="cd18328">
    <property type="entry name" value="BTB_POZ_ZBTB7C_ZBTB36"/>
    <property type="match status" value="1"/>
</dbReference>
<evidence type="ECO:0000256" key="1">
    <source>
        <dbReference type="ARBA" id="ARBA00022723"/>
    </source>
</evidence>
<dbReference type="FunFam" id="3.30.160.60:FF:000115">
    <property type="entry name" value="Zinc finger and BTB domain containing 7C"/>
    <property type="match status" value="1"/>
</dbReference>
<dbReference type="SMART" id="SM00355">
    <property type="entry name" value="ZnF_C2H2"/>
    <property type="match status" value="4"/>
</dbReference>
<dbReference type="InterPro" id="IPR000210">
    <property type="entry name" value="BTB/POZ_dom"/>
</dbReference>
<keyword evidence="3 8" id="KW-0863">Zinc-finger</keyword>
<dbReference type="FunFam" id="3.30.160.60:FF:000259">
    <property type="entry name" value="Zinc finger and BTB domain containing 7C"/>
    <property type="match status" value="1"/>
</dbReference>
<evidence type="ECO:0000256" key="3">
    <source>
        <dbReference type="ARBA" id="ARBA00022771"/>
    </source>
</evidence>
<proteinExistence type="predicted"/>
<dbReference type="Proteomes" id="UP000002281">
    <property type="component" value="Chromosome 8"/>
</dbReference>
<feature type="compositionally biased region" description="Basic and acidic residues" evidence="9">
    <location>
        <begin position="24"/>
        <end position="43"/>
    </location>
</feature>
<feature type="domain" description="BTB" evidence="10">
    <location>
        <begin position="172"/>
        <end position="239"/>
    </location>
</feature>
<feature type="compositionally biased region" description="Acidic residues" evidence="9">
    <location>
        <begin position="271"/>
        <end position="311"/>
    </location>
</feature>
<gene>
    <name evidence="12" type="primary">ZBTB7C</name>
</gene>
<evidence type="ECO:0000256" key="8">
    <source>
        <dbReference type="PROSITE-ProRule" id="PRU00042"/>
    </source>
</evidence>
<dbReference type="Gene3D" id="3.30.160.60">
    <property type="entry name" value="Classic Zinc Finger"/>
    <property type="match status" value="4"/>
</dbReference>
<dbReference type="SMART" id="SM00225">
    <property type="entry name" value="BTB"/>
    <property type="match status" value="1"/>
</dbReference>
<evidence type="ECO:0000313" key="12">
    <source>
        <dbReference type="Ensembl" id="ENSECAP00000089468.1"/>
    </source>
</evidence>
<dbReference type="SUPFAM" id="SSF57667">
    <property type="entry name" value="beta-beta-alpha zinc fingers"/>
    <property type="match status" value="2"/>
</dbReference>
<dbReference type="InterPro" id="IPR013087">
    <property type="entry name" value="Znf_C2H2_type"/>
</dbReference>
<accession>A0A9L0TSS6</accession>
<feature type="region of interest" description="Disordered" evidence="9">
    <location>
        <begin position="24"/>
        <end position="83"/>
    </location>
</feature>
<dbReference type="InterPro" id="IPR036236">
    <property type="entry name" value="Znf_C2H2_sf"/>
</dbReference>
<keyword evidence="2" id="KW-0677">Repeat</keyword>
<keyword evidence="4" id="KW-0862">Zinc</keyword>
<feature type="region of interest" description="Disordered" evidence="9">
    <location>
        <begin position="267"/>
        <end position="332"/>
    </location>
</feature>
<dbReference type="FunFam" id="3.30.160.60:FF:000138">
    <property type="entry name" value="Zinc finger and BTB domain containing 7C"/>
    <property type="match status" value="1"/>
</dbReference>
<feature type="domain" description="C2H2-type" evidence="11">
    <location>
        <begin position="558"/>
        <end position="585"/>
    </location>
</feature>
<dbReference type="GO" id="GO:0045600">
    <property type="term" value="P:positive regulation of fat cell differentiation"/>
    <property type="evidence" value="ECO:0007669"/>
    <property type="project" value="Ensembl"/>
</dbReference>
<dbReference type="GO" id="GO:0008285">
    <property type="term" value="P:negative regulation of cell population proliferation"/>
    <property type="evidence" value="ECO:0007669"/>
    <property type="project" value="Ensembl"/>
</dbReference>
<reference evidence="12" key="2">
    <citation type="submission" date="2025-08" db="UniProtKB">
        <authorList>
            <consortium name="Ensembl"/>
        </authorList>
    </citation>
    <scope>IDENTIFICATION</scope>
    <source>
        <strain evidence="12">Thoroughbred</strain>
    </source>
</reference>
<dbReference type="Ensembl" id="ENSECAT00000128563.1">
    <property type="protein sequence ID" value="ENSECAP00000089468.1"/>
    <property type="gene ID" value="ENSECAG00000020456.4"/>
</dbReference>
<evidence type="ECO:0000259" key="10">
    <source>
        <dbReference type="PROSITE" id="PS50097"/>
    </source>
</evidence>
<name>A0A9L0TSS6_HORSE</name>
<dbReference type="SUPFAM" id="SSF48371">
    <property type="entry name" value="ARM repeat"/>
    <property type="match status" value="1"/>
</dbReference>
<dbReference type="GO" id="GO:0008270">
    <property type="term" value="F:zinc ion binding"/>
    <property type="evidence" value="ECO:0007669"/>
    <property type="project" value="UniProtKB-KW"/>
</dbReference>
<feature type="compositionally biased region" description="Basic and acidic residues" evidence="9">
    <location>
        <begin position="54"/>
        <end position="67"/>
    </location>
</feature>
<feature type="domain" description="C2H2-type" evidence="11">
    <location>
        <begin position="586"/>
        <end position="621"/>
    </location>
</feature>
<dbReference type="InterPro" id="IPR011333">
    <property type="entry name" value="SKP1/BTB/POZ_sf"/>
</dbReference>
<dbReference type="AlphaFoldDB" id="A0A9L0TSS6"/>
<dbReference type="Pfam" id="PF00651">
    <property type="entry name" value="BTB"/>
    <property type="match status" value="1"/>
</dbReference>
<reference evidence="12 13" key="1">
    <citation type="journal article" date="2009" name="Science">
        <title>Genome sequence, comparative analysis, and population genetics of the domestic horse.</title>
        <authorList>
            <consortium name="Broad Institute Genome Sequencing Platform"/>
            <consortium name="Broad Institute Whole Genome Assembly Team"/>
            <person name="Wade C.M."/>
            <person name="Giulotto E."/>
            <person name="Sigurdsson S."/>
            <person name="Zoli M."/>
            <person name="Gnerre S."/>
            <person name="Imsland F."/>
            <person name="Lear T.L."/>
            <person name="Adelson D.L."/>
            <person name="Bailey E."/>
            <person name="Bellone R.R."/>
            <person name="Bloecker H."/>
            <person name="Distl O."/>
            <person name="Edgar R.C."/>
            <person name="Garber M."/>
            <person name="Leeb T."/>
            <person name="Mauceli E."/>
            <person name="MacLeod J.N."/>
            <person name="Penedo M.C.T."/>
            <person name="Raison J.M."/>
            <person name="Sharpe T."/>
            <person name="Vogel J."/>
            <person name="Andersson L."/>
            <person name="Antczak D.F."/>
            <person name="Biagi T."/>
            <person name="Binns M.M."/>
            <person name="Chowdhary B.P."/>
            <person name="Coleman S.J."/>
            <person name="Della Valle G."/>
            <person name="Fryc S."/>
            <person name="Guerin G."/>
            <person name="Hasegawa T."/>
            <person name="Hill E.W."/>
            <person name="Jurka J."/>
            <person name="Kiialainen A."/>
            <person name="Lindgren G."/>
            <person name="Liu J."/>
            <person name="Magnani E."/>
            <person name="Mickelson J.R."/>
            <person name="Murray J."/>
            <person name="Nergadze S.G."/>
            <person name="Onofrio R."/>
            <person name="Pedroni S."/>
            <person name="Piras M.F."/>
            <person name="Raudsepp T."/>
            <person name="Rocchi M."/>
            <person name="Roeed K.H."/>
            <person name="Ryder O.A."/>
            <person name="Searle S."/>
            <person name="Skow L."/>
            <person name="Swinburne J.E."/>
            <person name="Syvaenen A.C."/>
            <person name="Tozaki T."/>
            <person name="Valberg S.J."/>
            <person name="Vaudin M."/>
            <person name="White J.R."/>
            <person name="Zody M.C."/>
            <person name="Lander E.S."/>
            <person name="Lindblad-Toh K."/>
        </authorList>
    </citation>
    <scope>NUCLEOTIDE SEQUENCE [LARGE SCALE GENOMIC DNA]</scope>
    <source>
        <strain evidence="12 13">Thoroughbred</strain>
    </source>
</reference>
<protein>
    <recommendedName>
        <fullName evidence="6">Zinc finger and BTB domain-containing protein 7C</fullName>
    </recommendedName>
    <alternativeName>
        <fullName evidence="7">Zinc finger and BTB domain-containing protein 36</fullName>
    </alternativeName>
</protein>
<feature type="domain" description="C2H2-type" evidence="11">
    <location>
        <begin position="502"/>
        <end position="529"/>
    </location>
</feature>
<dbReference type="InterPro" id="IPR050457">
    <property type="entry name" value="ZnFinger_BTB_dom_contain"/>
</dbReference>
<feature type="domain" description="C2H2-type" evidence="11">
    <location>
        <begin position="530"/>
        <end position="557"/>
    </location>
</feature>
<dbReference type="PROSITE" id="PS00028">
    <property type="entry name" value="ZINC_FINGER_C2H2_1"/>
    <property type="match status" value="3"/>
</dbReference>
<dbReference type="PROSITE" id="PS50157">
    <property type="entry name" value="ZINC_FINGER_C2H2_2"/>
    <property type="match status" value="4"/>
</dbReference>
<dbReference type="GO" id="GO:0005634">
    <property type="term" value="C:nucleus"/>
    <property type="evidence" value="ECO:0007669"/>
    <property type="project" value="Ensembl"/>
</dbReference>
<dbReference type="PANTHER" id="PTHR46105:SF7">
    <property type="entry name" value="ZINC FINGER AND BTB DOMAIN-CONTAINING PROTEIN 7C"/>
    <property type="match status" value="1"/>
</dbReference>
<dbReference type="InterPro" id="IPR016024">
    <property type="entry name" value="ARM-type_fold"/>
</dbReference>
<dbReference type="Pfam" id="PF00096">
    <property type="entry name" value="zf-C2H2"/>
    <property type="match status" value="2"/>
</dbReference>